<protein>
    <submittedName>
        <fullName evidence="2">Uncharacterized protein</fullName>
    </submittedName>
</protein>
<dbReference type="Ensembl" id="ENSEBUT00000025023.1">
    <property type="protein sequence ID" value="ENSEBUP00000024447.1"/>
    <property type="gene ID" value="ENSEBUG00000015078.1"/>
</dbReference>
<dbReference type="Pfam" id="PF15077">
    <property type="entry name" value="MAJIN"/>
    <property type="match status" value="1"/>
</dbReference>
<feature type="compositionally biased region" description="Polar residues" evidence="1">
    <location>
        <begin position="136"/>
        <end position="151"/>
    </location>
</feature>
<accession>A0A8C4R332</accession>
<reference evidence="2" key="2">
    <citation type="submission" date="2025-09" db="UniProtKB">
        <authorList>
            <consortium name="Ensembl"/>
        </authorList>
    </citation>
    <scope>IDENTIFICATION</scope>
</reference>
<name>A0A8C4R332_EPTBU</name>
<evidence type="ECO:0000313" key="3">
    <source>
        <dbReference type="Proteomes" id="UP000694388"/>
    </source>
</evidence>
<dbReference type="GO" id="GO:0007129">
    <property type="term" value="P:homologous chromosome pairing at meiosis"/>
    <property type="evidence" value="ECO:0007669"/>
    <property type="project" value="TreeGrafter"/>
</dbReference>
<evidence type="ECO:0000256" key="1">
    <source>
        <dbReference type="SAM" id="MobiDB-lite"/>
    </source>
</evidence>
<dbReference type="OMA" id="KICEEEM"/>
<dbReference type="AlphaFoldDB" id="A0A8C4R332"/>
<keyword evidence="3" id="KW-1185">Reference proteome</keyword>
<dbReference type="Proteomes" id="UP000694388">
    <property type="component" value="Unplaced"/>
</dbReference>
<dbReference type="PANTHER" id="PTHR35824:SF1">
    <property type="entry name" value="MEMBRANE-ANCHORED JUNCTION PROTEIN"/>
    <property type="match status" value="1"/>
</dbReference>
<feature type="region of interest" description="Disordered" evidence="1">
    <location>
        <begin position="127"/>
        <end position="151"/>
    </location>
</feature>
<dbReference type="GO" id="GO:0070197">
    <property type="term" value="P:meiotic attachment of telomere to nuclear envelope"/>
    <property type="evidence" value="ECO:0007669"/>
    <property type="project" value="TreeGrafter"/>
</dbReference>
<proteinExistence type="predicted"/>
<dbReference type="InterPro" id="IPR027816">
    <property type="entry name" value="MAJIN"/>
</dbReference>
<dbReference type="GO" id="GO:0005637">
    <property type="term" value="C:nuclear inner membrane"/>
    <property type="evidence" value="ECO:0007669"/>
    <property type="project" value="TreeGrafter"/>
</dbReference>
<reference evidence="2" key="1">
    <citation type="submission" date="2025-08" db="UniProtKB">
        <authorList>
            <consortium name="Ensembl"/>
        </authorList>
    </citation>
    <scope>IDENTIFICATION</scope>
</reference>
<organism evidence="2 3">
    <name type="scientific">Eptatretus burgeri</name>
    <name type="common">Inshore hagfish</name>
    <dbReference type="NCBI Taxonomy" id="7764"/>
    <lineage>
        <taxon>Eukaryota</taxon>
        <taxon>Metazoa</taxon>
        <taxon>Chordata</taxon>
        <taxon>Craniata</taxon>
        <taxon>Vertebrata</taxon>
        <taxon>Cyclostomata</taxon>
        <taxon>Myxini</taxon>
        <taxon>Myxiniformes</taxon>
        <taxon>Myxinidae</taxon>
        <taxon>Eptatretinae</taxon>
        <taxon>Eptatretus</taxon>
    </lineage>
</organism>
<dbReference type="GeneTree" id="ENSGT00940000168662"/>
<dbReference type="GO" id="GO:0003677">
    <property type="term" value="F:DNA binding"/>
    <property type="evidence" value="ECO:0007669"/>
    <property type="project" value="InterPro"/>
</dbReference>
<dbReference type="PANTHER" id="PTHR35824">
    <property type="entry name" value="MEMBRANE-ANCHORED JUNCTION PROTEIN MAJIN"/>
    <property type="match status" value="1"/>
</dbReference>
<sequence length="151" mass="17403">MSECCLLYRGSKMPLIAFSFPLPETRLFRAGEEVYKMNLRPTGSARHCSTHLNNDSTCAEMEDAIRAVLATKDNLKPFTTNSFTIYPYKRVWEGVNEITLKHGNRVLKPWPYVFTLYIDKIHKHPQRVEATDDEPNSSSSSFETASQKQRR</sequence>
<evidence type="ECO:0000313" key="2">
    <source>
        <dbReference type="Ensembl" id="ENSEBUP00000024447.1"/>
    </source>
</evidence>